<comment type="caution">
    <text evidence="1">The sequence shown here is derived from an EMBL/GenBank/DDBJ whole genome shotgun (WGS) entry which is preliminary data.</text>
</comment>
<keyword evidence="2" id="KW-1185">Reference proteome</keyword>
<gene>
    <name evidence="1" type="ORF">CPLU01_13618</name>
</gene>
<dbReference type="EMBL" id="WIGO01000320">
    <property type="protein sequence ID" value="KAF6817249.1"/>
    <property type="molecule type" value="Genomic_DNA"/>
</dbReference>
<name>A0A8H6N1U2_9PEZI</name>
<sequence>MDVVAETLPEMADRIIATFK</sequence>
<reference evidence="1" key="1">
    <citation type="journal article" date="2020" name="Phytopathology">
        <title>Genome Sequence Resources of Colletotrichum truncatum, C. plurivorum, C. musicola, and C. sojae: Four Species Pathogenic to Soybean (Glycine max).</title>
        <authorList>
            <person name="Rogerio F."/>
            <person name="Boufleur T.R."/>
            <person name="Ciampi-Guillardi M."/>
            <person name="Sukno S.A."/>
            <person name="Thon M.R."/>
            <person name="Massola Junior N.S."/>
            <person name="Baroncelli R."/>
        </authorList>
    </citation>
    <scope>NUCLEOTIDE SEQUENCE</scope>
    <source>
        <strain evidence="1">LFN00145</strain>
    </source>
</reference>
<evidence type="ECO:0000313" key="1">
    <source>
        <dbReference type="EMBL" id="KAF6817249.1"/>
    </source>
</evidence>
<proteinExistence type="predicted"/>
<protein>
    <submittedName>
        <fullName evidence="1">Uncharacterized protein</fullName>
    </submittedName>
</protein>
<evidence type="ECO:0000313" key="2">
    <source>
        <dbReference type="Proteomes" id="UP000654918"/>
    </source>
</evidence>
<dbReference type="Proteomes" id="UP000654918">
    <property type="component" value="Unassembled WGS sequence"/>
</dbReference>
<dbReference type="AlphaFoldDB" id="A0A8H6N1U2"/>
<accession>A0A8H6N1U2</accession>
<organism evidence="1 2">
    <name type="scientific">Colletotrichum plurivorum</name>
    <dbReference type="NCBI Taxonomy" id="2175906"/>
    <lineage>
        <taxon>Eukaryota</taxon>
        <taxon>Fungi</taxon>
        <taxon>Dikarya</taxon>
        <taxon>Ascomycota</taxon>
        <taxon>Pezizomycotina</taxon>
        <taxon>Sordariomycetes</taxon>
        <taxon>Hypocreomycetidae</taxon>
        <taxon>Glomerellales</taxon>
        <taxon>Glomerellaceae</taxon>
        <taxon>Colletotrichum</taxon>
        <taxon>Colletotrichum orchidearum species complex</taxon>
    </lineage>
</organism>